<evidence type="ECO:0000256" key="3">
    <source>
        <dbReference type="ARBA" id="ARBA00022729"/>
    </source>
</evidence>
<accession>A0A0F9I016</accession>
<comment type="similarity">
    <text evidence="1">Belongs to the bacterial solute-binding protein 1 family.</text>
</comment>
<reference evidence="4" key="1">
    <citation type="journal article" date="2015" name="Nature">
        <title>Complex archaea that bridge the gap between prokaryotes and eukaryotes.</title>
        <authorList>
            <person name="Spang A."/>
            <person name="Saw J.H."/>
            <person name="Jorgensen S.L."/>
            <person name="Zaremba-Niedzwiedzka K."/>
            <person name="Martijn J."/>
            <person name="Lind A.E."/>
            <person name="van Eijk R."/>
            <person name="Schleper C."/>
            <person name="Guy L."/>
            <person name="Ettema T.J."/>
        </authorList>
    </citation>
    <scope>NUCLEOTIDE SEQUENCE</scope>
</reference>
<dbReference type="GO" id="GO:0055052">
    <property type="term" value="C:ATP-binding cassette (ABC) transporter complex, substrate-binding subunit-containing"/>
    <property type="evidence" value="ECO:0007669"/>
    <property type="project" value="TreeGrafter"/>
</dbReference>
<protein>
    <submittedName>
        <fullName evidence="4">Uncharacterized protein</fullName>
    </submittedName>
</protein>
<gene>
    <name evidence="4" type="ORF">LCGC14_1721420</name>
</gene>
<evidence type="ECO:0000313" key="4">
    <source>
        <dbReference type="EMBL" id="KKM11075.1"/>
    </source>
</evidence>
<dbReference type="EMBL" id="LAZR01015496">
    <property type="protein sequence ID" value="KKM11075.1"/>
    <property type="molecule type" value="Genomic_DNA"/>
</dbReference>
<dbReference type="Pfam" id="PF01547">
    <property type="entry name" value="SBP_bac_1"/>
    <property type="match status" value="1"/>
</dbReference>
<dbReference type="PANTHER" id="PTHR30061">
    <property type="entry name" value="MALTOSE-BINDING PERIPLASMIC PROTEIN"/>
    <property type="match status" value="1"/>
</dbReference>
<comment type="caution">
    <text evidence="4">The sequence shown here is derived from an EMBL/GenBank/DDBJ whole genome shotgun (WGS) entry which is preliminary data.</text>
</comment>
<dbReference type="GO" id="GO:0042956">
    <property type="term" value="P:maltodextrin transmembrane transport"/>
    <property type="evidence" value="ECO:0007669"/>
    <property type="project" value="TreeGrafter"/>
</dbReference>
<keyword evidence="3" id="KW-0732">Signal</keyword>
<proteinExistence type="inferred from homology"/>
<dbReference type="PANTHER" id="PTHR30061:SF50">
    <property type="entry name" value="MALTOSE_MALTODEXTRIN-BINDING PERIPLASMIC PROTEIN"/>
    <property type="match status" value="1"/>
</dbReference>
<evidence type="ECO:0000256" key="1">
    <source>
        <dbReference type="ARBA" id="ARBA00008520"/>
    </source>
</evidence>
<dbReference type="InterPro" id="IPR006059">
    <property type="entry name" value="SBP"/>
</dbReference>
<dbReference type="Gene3D" id="3.40.190.10">
    <property type="entry name" value="Periplasmic binding protein-like II"/>
    <property type="match status" value="1"/>
</dbReference>
<evidence type="ECO:0000256" key="2">
    <source>
        <dbReference type="ARBA" id="ARBA00022448"/>
    </source>
</evidence>
<keyword evidence="2" id="KW-0813">Transport</keyword>
<sequence>MRRKVVKTLLMAAVGLGITCSMAVAETKISVWWTTREPVVKYLNRELYFFEKTHPDIKVEIQLVPEATMAEELLPAITTGTGPDLAYIDESFLSPLLNAQALRALPPDIYTREKVKEIYGEAIADLFFMKGKYYILPYGNMTSVIFYNPEILKKYGYGSWSAPKTWDELLSMAQKMTDLENGQPGFAINGKHPFIVDAVMYQKGGFFYKNNKEITLDTQPLREALQFTRDLYDKYRIDTREGLSAMEAFGSGKAPLMFSWSWFIGYMDRIYPETPYGTWMLPTFTGKPPYGRFGYNLGYAITAIDPVKIMAAGELYKFLMSPDFQYGFAIARGCIPTQLELRRKLKFRSDPFTSVITALQPGNTINAGEIDFSSPILGDIMNVMFNAVVLEDRPIEETVTETQKEASEAMKRFRDPWNLLWGKEGWEQRMMK</sequence>
<dbReference type="SUPFAM" id="SSF53850">
    <property type="entry name" value="Periplasmic binding protein-like II"/>
    <property type="match status" value="1"/>
</dbReference>
<dbReference type="GO" id="GO:1901982">
    <property type="term" value="F:maltose binding"/>
    <property type="evidence" value="ECO:0007669"/>
    <property type="project" value="TreeGrafter"/>
</dbReference>
<name>A0A0F9I016_9ZZZZ</name>
<dbReference type="GO" id="GO:0015768">
    <property type="term" value="P:maltose transport"/>
    <property type="evidence" value="ECO:0007669"/>
    <property type="project" value="TreeGrafter"/>
</dbReference>
<dbReference type="CDD" id="cd13585">
    <property type="entry name" value="PBP2_TMBP_like"/>
    <property type="match status" value="1"/>
</dbReference>
<organism evidence="4">
    <name type="scientific">marine sediment metagenome</name>
    <dbReference type="NCBI Taxonomy" id="412755"/>
    <lineage>
        <taxon>unclassified sequences</taxon>
        <taxon>metagenomes</taxon>
        <taxon>ecological metagenomes</taxon>
    </lineage>
</organism>
<dbReference type="AlphaFoldDB" id="A0A0F9I016"/>